<reference evidence="2" key="1">
    <citation type="submission" date="2018-02" db="EMBL/GenBank/DDBJ databases">
        <title>Rhizophora mucronata_Transcriptome.</title>
        <authorList>
            <person name="Meera S.P."/>
            <person name="Sreeshan A."/>
            <person name="Augustine A."/>
        </authorList>
    </citation>
    <scope>NUCLEOTIDE SEQUENCE</scope>
    <source>
        <tissue evidence="2">Leaf</tissue>
    </source>
</reference>
<name>A0A2P2PK48_RHIMU</name>
<sequence>MLMIVLRNTKKKKKKVKVRMEKGFASTSMEERLRQYHHRREDLGGISSTRLMK</sequence>
<accession>A0A2P2PK48</accession>
<dbReference type="EMBL" id="GGEC01074632">
    <property type="protein sequence ID" value="MBX55116.1"/>
    <property type="molecule type" value="Transcribed_RNA"/>
</dbReference>
<dbReference type="AlphaFoldDB" id="A0A2P2PK48"/>
<protein>
    <submittedName>
        <fullName evidence="2">Uncharacterized protein</fullName>
    </submittedName>
</protein>
<proteinExistence type="predicted"/>
<feature type="compositionally biased region" description="Basic and acidic residues" evidence="1">
    <location>
        <begin position="29"/>
        <end position="43"/>
    </location>
</feature>
<organism evidence="2">
    <name type="scientific">Rhizophora mucronata</name>
    <name type="common">Asiatic mangrove</name>
    <dbReference type="NCBI Taxonomy" id="61149"/>
    <lineage>
        <taxon>Eukaryota</taxon>
        <taxon>Viridiplantae</taxon>
        <taxon>Streptophyta</taxon>
        <taxon>Embryophyta</taxon>
        <taxon>Tracheophyta</taxon>
        <taxon>Spermatophyta</taxon>
        <taxon>Magnoliopsida</taxon>
        <taxon>eudicotyledons</taxon>
        <taxon>Gunneridae</taxon>
        <taxon>Pentapetalae</taxon>
        <taxon>rosids</taxon>
        <taxon>fabids</taxon>
        <taxon>Malpighiales</taxon>
        <taxon>Rhizophoraceae</taxon>
        <taxon>Rhizophora</taxon>
    </lineage>
</organism>
<evidence type="ECO:0000256" key="1">
    <source>
        <dbReference type="SAM" id="MobiDB-lite"/>
    </source>
</evidence>
<feature type="region of interest" description="Disordered" evidence="1">
    <location>
        <begin position="29"/>
        <end position="53"/>
    </location>
</feature>
<evidence type="ECO:0000313" key="2">
    <source>
        <dbReference type="EMBL" id="MBX55116.1"/>
    </source>
</evidence>